<evidence type="ECO:0000256" key="2">
    <source>
        <dbReference type="ARBA" id="ARBA00023315"/>
    </source>
</evidence>
<gene>
    <name evidence="3" type="ORF">EDC65_1768</name>
</gene>
<keyword evidence="2" id="KW-0012">Acyltransferase</keyword>
<dbReference type="RefSeq" id="WP_123689867.1">
    <property type="nucleotide sequence ID" value="NZ_AP019700.1"/>
</dbReference>
<keyword evidence="1 3" id="KW-0808">Transferase</keyword>
<dbReference type="OrthoDB" id="9803036at2"/>
<dbReference type="Gene3D" id="2.160.10.10">
    <property type="entry name" value="Hexapeptide repeat proteins"/>
    <property type="match status" value="1"/>
</dbReference>
<dbReference type="EMBL" id="RJKX01000013">
    <property type="protein sequence ID" value="ROP99973.1"/>
    <property type="molecule type" value="Genomic_DNA"/>
</dbReference>
<dbReference type="Proteomes" id="UP000278222">
    <property type="component" value="Unassembled WGS sequence"/>
</dbReference>
<protein>
    <submittedName>
        <fullName evidence="3">Transferase family hexapeptide repeat protein</fullName>
    </submittedName>
</protein>
<dbReference type="PANTHER" id="PTHR43584:SF8">
    <property type="entry name" value="N-ACETYLMURAMATE ALPHA-1-PHOSPHATE URIDYLYLTRANSFERASE"/>
    <property type="match status" value="1"/>
</dbReference>
<dbReference type="AlphaFoldDB" id="A0A3N1LXQ4"/>
<dbReference type="GO" id="GO:0016746">
    <property type="term" value="F:acyltransferase activity"/>
    <property type="evidence" value="ECO:0007669"/>
    <property type="project" value="UniProtKB-KW"/>
</dbReference>
<comment type="caution">
    <text evidence="3">The sequence shown here is derived from an EMBL/GenBank/DDBJ whole genome shotgun (WGS) entry which is preliminary data.</text>
</comment>
<evidence type="ECO:0000313" key="4">
    <source>
        <dbReference type="Proteomes" id="UP000278222"/>
    </source>
</evidence>
<keyword evidence="4" id="KW-1185">Reference proteome</keyword>
<name>A0A3N1LXQ4_9PROT</name>
<evidence type="ECO:0000313" key="3">
    <source>
        <dbReference type="EMBL" id="ROP99973.1"/>
    </source>
</evidence>
<evidence type="ECO:0000256" key="1">
    <source>
        <dbReference type="ARBA" id="ARBA00022679"/>
    </source>
</evidence>
<dbReference type="InterPro" id="IPR011004">
    <property type="entry name" value="Trimer_LpxA-like_sf"/>
</dbReference>
<reference evidence="3 4" key="1">
    <citation type="submission" date="2018-11" db="EMBL/GenBank/DDBJ databases">
        <title>Genomic Encyclopedia of Type Strains, Phase IV (KMG-IV): sequencing the most valuable type-strain genomes for metagenomic binning, comparative biology and taxonomic classification.</title>
        <authorList>
            <person name="Goeker M."/>
        </authorList>
    </citation>
    <scope>NUCLEOTIDE SEQUENCE [LARGE SCALE GENOMIC DNA]</scope>
    <source>
        <strain evidence="3 4">DSM 5900</strain>
    </source>
</reference>
<organism evidence="3 4">
    <name type="scientific">Stella humosa</name>
    <dbReference type="NCBI Taxonomy" id="94"/>
    <lineage>
        <taxon>Bacteria</taxon>
        <taxon>Pseudomonadati</taxon>
        <taxon>Pseudomonadota</taxon>
        <taxon>Alphaproteobacteria</taxon>
        <taxon>Rhodospirillales</taxon>
        <taxon>Stellaceae</taxon>
        <taxon>Stella</taxon>
    </lineage>
</organism>
<dbReference type="SUPFAM" id="SSF51161">
    <property type="entry name" value="Trimeric LpxA-like enzymes"/>
    <property type="match status" value="1"/>
</dbReference>
<dbReference type="PANTHER" id="PTHR43584">
    <property type="entry name" value="NUCLEOTIDYL TRANSFERASE"/>
    <property type="match status" value="1"/>
</dbReference>
<proteinExistence type="predicted"/>
<accession>A0A3N1LXQ4</accession>
<dbReference type="InterPro" id="IPR050065">
    <property type="entry name" value="GlmU-like"/>
</dbReference>
<sequence length="203" mass="21058">MLRLFIAGFAFSPFRARVDEMPWAITQALPDLLATMLAGGLGSTYAINEGVAIHRDAIVETGAVVKGPAIVASGCYVAAGAYLRGGVWLDEGCTIGPGSEVKSSLLFAGSRLAHLNFVGDSILGADVNCEAGAVIANFRNERKDRRIRILQDGEVIDTGVERFGAVLGDGARIGANAVIAPGALLAPSQVVPRLGLVDQSPEA</sequence>
<dbReference type="GO" id="GO:0016779">
    <property type="term" value="F:nucleotidyltransferase activity"/>
    <property type="evidence" value="ECO:0007669"/>
    <property type="project" value="UniProtKB-ARBA"/>
</dbReference>